<dbReference type="Pfam" id="PF00378">
    <property type="entry name" value="ECH_1"/>
    <property type="match status" value="1"/>
</dbReference>
<dbReference type="PANTHER" id="PTHR42964:SF1">
    <property type="entry name" value="POLYKETIDE BIOSYNTHESIS ENOYL-COA HYDRATASE PKSH-RELATED"/>
    <property type="match status" value="1"/>
</dbReference>
<dbReference type="Gene3D" id="3.90.226.10">
    <property type="entry name" value="2-enoyl-CoA Hydratase, Chain A, domain 1"/>
    <property type="match status" value="1"/>
</dbReference>
<evidence type="ECO:0000256" key="1">
    <source>
        <dbReference type="ARBA" id="ARBA00005254"/>
    </source>
</evidence>
<dbReference type="Gene3D" id="1.10.12.10">
    <property type="entry name" value="Lyase 2-enoyl-coa Hydratase, Chain A, domain 2"/>
    <property type="match status" value="1"/>
</dbReference>
<evidence type="ECO:0000256" key="2">
    <source>
        <dbReference type="RuleBase" id="RU003707"/>
    </source>
</evidence>
<evidence type="ECO:0000313" key="4">
    <source>
        <dbReference type="Proteomes" id="UP001064933"/>
    </source>
</evidence>
<evidence type="ECO:0000313" key="3">
    <source>
        <dbReference type="EMBL" id="UXH81022.1"/>
    </source>
</evidence>
<dbReference type="InterPro" id="IPR001753">
    <property type="entry name" value="Enoyl-CoA_hydra/iso"/>
</dbReference>
<dbReference type="InterPro" id="IPR014748">
    <property type="entry name" value="Enoyl-CoA_hydra_C"/>
</dbReference>
<dbReference type="EMBL" id="CP104562">
    <property type="protein sequence ID" value="UXH81022.1"/>
    <property type="molecule type" value="Genomic_DNA"/>
</dbReference>
<name>A0ABY6BBP9_9BURK</name>
<dbReference type="InterPro" id="IPR029045">
    <property type="entry name" value="ClpP/crotonase-like_dom_sf"/>
</dbReference>
<dbReference type="RefSeq" id="WP_261760840.1">
    <property type="nucleotide sequence ID" value="NZ_CP104562.2"/>
</dbReference>
<accession>A0ABY6BBP9</accession>
<keyword evidence="4" id="KW-1185">Reference proteome</keyword>
<reference evidence="3" key="1">
    <citation type="submission" date="2022-10" db="EMBL/GenBank/DDBJ databases">
        <title>Characterization and whole genome sequencing of a new Roseateles species, isolated from fresh water.</title>
        <authorList>
            <person name="Guliayeva D.Y."/>
            <person name="Akhremchuk A.E."/>
            <person name="Sikolenko M.A."/>
            <person name="Valentovich L.N."/>
            <person name="Sidarenka A.V."/>
        </authorList>
    </citation>
    <scope>NUCLEOTIDE SEQUENCE</scope>
    <source>
        <strain evidence="3">BIM B-1768</strain>
    </source>
</reference>
<dbReference type="CDD" id="cd06558">
    <property type="entry name" value="crotonase-like"/>
    <property type="match status" value="1"/>
</dbReference>
<protein>
    <submittedName>
        <fullName evidence="3">Enoyl-CoA hydratase-related protein</fullName>
    </submittedName>
</protein>
<dbReference type="Proteomes" id="UP001064933">
    <property type="component" value="Chromosome"/>
</dbReference>
<dbReference type="SUPFAM" id="SSF52096">
    <property type="entry name" value="ClpP/crotonase"/>
    <property type="match status" value="1"/>
</dbReference>
<proteinExistence type="inferred from homology"/>
<sequence>MTTDARGVARVMMNRPAVFNAFNEAMIGELDAAFAALAEDASVRVIVLCGAGKSFSAGADIQWMKRASEATQAWNLEDARRFAGMLDRIARCPKPTVARVHGLALGGGVGLTLACDIAIASGRATFAVSEARLGILPSVIGPYVINAVGPRQARRLALTAGRIDAREALQLGLVQQVVGEGDGPGTEGADGAEATALDLAVDACVSDLLASGPQAQAEIKTLFAQLAAGPITEQVRELTAQTIARVRMGAEAKEGFAAFFDKRPAGWVPQGD</sequence>
<dbReference type="PANTHER" id="PTHR42964">
    <property type="entry name" value="ENOYL-COA HYDRATASE"/>
    <property type="match status" value="1"/>
</dbReference>
<dbReference type="PROSITE" id="PS00166">
    <property type="entry name" value="ENOYL_COA_HYDRATASE"/>
    <property type="match status" value="1"/>
</dbReference>
<gene>
    <name evidence="3" type="ORF">N4261_24480</name>
</gene>
<dbReference type="InterPro" id="IPR051683">
    <property type="entry name" value="Enoyl-CoA_Hydratase/Isomerase"/>
</dbReference>
<dbReference type="InterPro" id="IPR018376">
    <property type="entry name" value="Enoyl-CoA_hyd/isom_CS"/>
</dbReference>
<comment type="similarity">
    <text evidence="1 2">Belongs to the enoyl-CoA hydratase/isomerase family.</text>
</comment>
<organism evidence="3 4">
    <name type="scientific">Roseateles amylovorans</name>
    <dbReference type="NCBI Taxonomy" id="2978473"/>
    <lineage>
        <taxon>Bacteria</taxon>
        <taxon>Pseudomonadati</taxon>
        <taxon>Pseudomonadota</taxon>
        <taxon>Betaproteobacteria</taxon>
        <taxon>Burkholderiales</taxon>
        <taxon>Sphaerotilaceae</taxon>
        <taxon>Roseateles</taxon>
    </lineage>
</organism>